<dbReference type="Proteomes" id="UP000501090">
    <property type="component" value="Chromosome"/>
</dbReference>
<dbReference type="GO" id="GO:0009882">
    <property type="term" value="F:blue light photoreceptor activity"/>
    <property type="evidence" value="ECO:0007669"/>
    <property type="project" value="InterPro"/>
</dbReference>
<dbReference type="Pfam" id="PF04940">
    <property type="entry name" value="BLUF"/>
    <property type="match status" value="1"/>
</dbReference>
<dbReference type="InterPro" id="IPR036046">
    <property type="entry name" value="Acylphosphatase-like_dom_sf"/>
</dbReference>
<dbReference type="SUPFAM" id="SSF54975">
    <property type="entry name" value="Acylphosphatase/BLUF domain-like"/>
    <property type="match status" value="1"/>
</dbReference>
<evidence type="ECO:0000313" key="2">
    <source>
        <dbReference type="EMBL" id="QKM60192.1"/>
    </source>
</evidence>
<feature type="domain" description="BLUF" evidence="1">
    <location>
        <begin position="6"/>
        <end position="97"/>
    </location>
</feature>
<evidence type="ECO:0000313" key="3">
    <source>
        <dbReference type="Proteomes" id="UP000501090"/>
    </source>
</evidence>
<sequence length="136" mass="15690">MHKSDLVELKYLSEARATINVLGLTAIVDKSISSNTLHSVTGILFFDQGYFGQILEGARSAVEETWGRIQKDPRHHNIELLAITEIEERRFPKWSMKLFDTQEFSDTFPQFAELLAKIDNPNLKTLKVLRSLWREV</sequence>
<evidence type="ECO:0000259" key="1">
    <source>
        <dbReference type="PROSITE" id="PS50925"/>
    </source>
</evidence>
<keyword evidence="3" id="KW-1185">Reference proteome</keyword>
<dbReference type="EMBL" id="CP028940">
    <property type="protein sequence ID" value="QKM60192.1"/>
    <property type="molecule type" value="Genomic_DNA"/>
</dbReference>
<gene>
    <name evidence="2" type="ORF">DN92_03550</name>
</gene>
<proteinExistence type="predicted"/>
<dbReference type="Gene3D" id="3.30.70.100">
    <property type="match status" value="1"/>
</dbReference>
<dbReference type="InterPro" id="IPR007024">
    <property type="entry name" value="BLUF_domain"/>
</dbReference>
<accession>A0A6M9PJS4</accession>
<dbReference type="RefSeq" id="WP_173959962.1">
    <property type="nucleotide sequence ID" value="NZ_CBCSCC010000003.1"/>
</dbReference>
<name>A0A6M9PJS4_9BURK</name>
<dbReference type="PROSITE" id="PS50925">
    <property type="entry name" value="BLUF"/>
    <property type="match status" value="1"/>
</dbReference>
<protein>
    <submittedName>
        <fullName evidence="2">Blue light sensor protein</fullName>
    </submittedName>
</protein>
<dbReference type="SMART" id="SM01034">
    <property type="entry name" value="BLUF"/>
    <property type="match status" value="1"/>
</dbReference>
<dbReference type="GO" id="GO:0071949">
    <property type="term" value="F:FAD binding"/>
    <property type="evidence" value="ECO:0007669"/>
    <property type="project" value="InterPro"/>
</dbReference>
<organism evidence="2 3">
    <name type="scientific">Polynucleobacter arcticus</name>
    <dbReference type="NCBI Taxonomy" id="1743165"/>
    <lineage>
        <taxon>Bacteria</taxon>
        <taxon>Pseudomonadati</taxon>
        <taxon>Pseudomonadota</taxon>
        <taxon>Betaproteobacteria</taxon>
        <taxon>Burkholderiales</taxon>
        <taxon>Burkholderiaceae</taxon>
        <taxon>Polynucleobacter</taxon>
    </lineage>
</organism>
<dbReference type="KEGG" id="pard:DN92_03550"/>
<reference evidence="2 3" key="1">
    <citation type="submission" date="2018-04" db="EMBL/GenBank/DDBJ databases">
        <title>Polynucleobacter sp. UK-Long2-W17 genome.</title>
        <authorList>
            <person name="Hahn M.W."/>
        </authorList>
    </citation>
    <scope>NUCLEOTIDE SEQUENCE [LARGE SCALE GENOMIC DNA]</scope>
    <source>
        <strain evidence="2 3">UK-Long2-W17</strain>
    </source>
</reference>
<dbReference type="AlphaFoldDB" id="A0A6M9PJS4"/>